<dbReference type="InterPro" id="IPR007887">
    <property type="entry name" value="MecA_N"/>
</dbReference>
<comment type="caution">
    <text evidence="3">The sequence shown here is derived from an EMBL/GenBank/DDBJ whole genome shotgun (WGS) entry which is preliminary data.</text>
</comment>
<gene>
    <name evidence="3" type="ORF">P5G51_006365</name>
</gene>
<dbReference type="InterPro" id="IPR032710">
    <property type="entry name" value="NTF2-like_dom_sf"/>
</dbReference>
<reference evidence="3 4" key="1">
    <citation type="submission" date="2023-10" db="EMBL/GenBank/DDBJ databases">
        <title>179-bfca-hs.</title>
        <authorList>
            <person name="Miliotis G."/>
            <person name="Sengupta P."/>
            <person name="Hameed A."/>
            <person name="Chuvochina M."/>
            <person name="Mcdonagh F."/>
            <person name="Simpson A.C."/>
            <person name="Singh N.K."/>
            <person name="Rekha P.D."/>
            <person name="Raman K."/>
            <person name="Hugenholtz P."/>
            <person name="Venkateswaran K."/>
        </authorList>
    </citation>
    <scope>NUCLEOTIDE SEQUENCE [LARGE SCALE GENOMIC DNA]</scope>
    <source>
        <strain evidence="3 4">179-BFC-A-HS</strain>
    </source>
</reference>
<dbReference type="SUPFAM" id="SSF54427">
    <property type="entry name" value="NTF2-like"/>
    <property type="match status" value="1"/>
</dbReference>
<dbReference type="EMBL" id="JAROCA020000001">
    <property type="protein sequence ID" value="MDY0405071.1"/>
    <property type="molecule type" value="Genomic_DNA"/>
</dbReference>
<evidence type="ECO:0000313" key="4">
    <source>
        <dbReference type="Proteomes" id="UP001228376"/>
    </source>
</evidence>
<sequence length="85" mass="10084">MKRILLLLTLLLFVFLGACSNKDAITPNDRFGEYVKLWNNQKFDKMYSYLADDTKKKFPTDKVVDRYKKIYEDLGIHDLKVSFKN</sequence>
<accession>A0ABU5CGF2</accession>
<protein>
    <submittedName>
        <fullName evidence="3">NTF2-like N-terminal transpeptidase domain-containing protein</fullName>
    </submittedName>
</protein>
<keyword evidence="1" id="KW-0732">Signal</keyword>
<feature type="domain" description="NTF2-like N-terminal transpeptidase" evidence="2">
    <location>
        <begin position="26"/>
        <end position="82"/>
    </location>
</feature>
<feature type="signal peptide" evidence="1">
    <location>
        <begin position="1"/>
        <end position="20"/>
    </location>
</feature>
<keyword evidence="4" id="KW-1185">Reference proteome</keyword>
<proteinExistence type="predicted"/>
<evidence type="ECO:0000256" key="1">
    <source>
        <dbReference type="SAM" id="SignalP"/>
    </source>
</evidence>
<evidence type="ECO:0000259" key="2">
    <source>
        <dbReference type="Pfam" id="PF05223"/>
    </source>
</evidence>
<dbReference type="Gene3D" id="3.10.450.100">
    <property type="entry name" value="NTF2-like, domain 1"/>
    <property type="match status" value="1"/>
</dbReference>
<dbReference type="Proteomes" id="UP001228376">
    <property type="component" value="Unassembled WGS sequence"/>
</dbReference>
<feature type="chain" id="PRO_5047101818" evidence="1">
    <location>
        <begin position="21"/>
        <end position="85"/>
    </location>
</feature>
<dbReference type="Pfam" id="PF05223">
    <property type="entry name" value="MecA_N"/>
    <property type="match status" value="1"/>
</dbReference>
<organism evidence="3 4">
    <name type="scientific">Tigheibacillus jepli</name>
    <dbReference type="NCBI Taxonomy" id="3035914"/>
    <lineage>
        <taxon>Bacteria</taxon>
        <taxon>Bacillati</taxon>
        <taxon>Bacillota</taxon>
        <taxon>Bacilli</taxon>
        <taxon>Bacillales</taxon>
        <taxon>Bacillaceae</taxon>
        <taxon>Tigheibacillus</taxon>
    </lineage>
</organism>
<dbReference type="RefSeq" id="WP_320384408.1">
    <property type="nucleotide sequence ID" value="NZ_JAROCA020000001.1"/>
</dbReference>
<evidence type="ECO:0000313" key="3">
    <source>
        <dbReference type="EMBL" id="MDY0405071.1"/>
    </source>
</evidence>
<name>A0ABU5CGF2_9BACI</name>
<dbReference type="PROSITE" id="PS51257">
    <property type="entry name" value="PROKAR_LIPOPROTEIN"/>
    <property type="match status" value="1"/>
</dbReference>